<dbReference type="PANTHER" id="PTHR43649">
    <property type="entry name" value="ARABINOSE-BINDING PROTEIN-RELATED"/>
    <property type="match status" value="1"/>
</dbReference>
<feature type="region of interest" description="Disordered" evidence="4">
    <location>
        <begin position="25"/>
        <end position="54"/>
    </location>
</feature>
<dbReference type="InterPro" id="IPR006059">
    <property type="entry name" value="SBP"/>
</dbReference>
<sequence length="460" mass="50602">MKFKRLTALMLAGMMTLSLAACGGSASETTGGTSGTETADSTEKTTDDKGTDTAAGSGDKIVVWTLAADLEQFAARYTEETGNEVEVVVIAPADYSTKLTSALGAKSSEVDVIVGEPQMLPNFFEAGFFDDLSQYNVDDYKDTIVDYVYEAGKDAQGIQRALSYQVTPGSIIYRRDLAKEIYGNDDPEFISEKFKDFDTILATAKEVKDAGYRIFSDTGNLRWYVNTQEPWVKDSVLNLSDTAKAYMDTAATLYQDELVAFAPEWSAAWYASMAGELPLNAGWSDLAELEGAEMTQVFSYSLPSWGALIVRDNAADNKGNFGICKGPSSYFGGGTFLGINTYSEKKDAAWDFVKYCTLNDETAQWWLENSNGDVVSNTAVLEANKDYTNESFGNQKTYEFYMGEAQDIDYSVKTKYDDTIGGFWGASIEAVQKGEMTKEEAIEDFYMQVEATFPEITVVR</sequence>
<name>A0ABZ3F1C2_9FIRM</name>
<dbReference type="PROSITE" id="PS51257">
    <property type="entry name" value="PROKAR_LIPOPROTEIN"/>
    <property type="match status" value="1"/>
</dbReference>
<reference evidence="6 7" key="1">
    <citation type="submission" date="2024-02" db="EMBL/GenBank/DDBJ databases">
        <title>Bacterial strain from lacustrine sediment.</title>
        <authorList>
            <person name="Petit C."/>
            <person name="Fadhlaoui K."/>
        </authorList>
    </citation>
    <scope>NUCLEOTIDE SEQUENCE [LARGE SCALE GENOMIC DNA]</scope>
    <source>
        <strain evidence="6 7">IPX-CK</strain>
    </source>
</reference>
<protein>
    <submittedName>
        <fullName evidence="6">Extracellular solute-binding protein</fullName>
    </submittedName>
</protein>
<comment type="similarity">
    <text evidence="1">Belongs to the bacterial solute-binding protein 1 family.</text>
</comment>
<dbReference type="EMBL" id="CP146256">
    <property type="protein sequence ID" value="XAH75271.1"/>
    <property type="molecule type" value="Genomic_DNA"/>
</dbReference>
<gene>
    <name evidence="6" type="ORF">V6984_05810</name>
</gene>
<evidence type="ECO:0000313" key="6">
    <source>
        <dbReference type="EMBL" id="XAH75271.1"/>
    </source>
</evidence>
<feature type="compositionally biased region" description="Basic and acidic residues" evidence="4">
    <location>
        <begin position="41"/>
        <end position="51"/>
    </location>
</feature>
<dbReference type="InterPro" id="IPR050490">
    <property type="entry name" value="Bact_solute-bd_prot1"/>
</dbReference>
<keyword evidence="7" id="KW-1185">Reference proteome</keyword>
<dbReference type="RefSeq" id="WP_342758835.1">
    <property type="nucleotide sequence ID" value="NZ_CP146256.1"/>
</dbReference>
<organism evidence="6 7">
    <name type="scientific">Kineothrix sedimenti</name>
    <dbReference type="NCBI Taxonomy" id="3123317"/>
    <lineage>
        <taxon>Bacteria</taxon>
        <taxon>Bacillati</taxon>
        <taxon>Bacillota</taxon>
        <taxon>Clostridia</taxon>
        <taxon>Lachnospirales</taxon>
        <taxon>Lachnospiraceae</taxon>
        <taxon>Kineothrix</taxon>
    </lineage>
</organism>
<evidence type="ECO:0000313" key="7">
    <source>
        <dbReference type="Proteomes" id="UP001451571"/>
    </source>
</evidence>
<evidence type="ECO:0000256" key="1">
    <source>
        <dbReference type="ARBA" id="ARBA00008520"/>
    </source>
</evidence>
<proteinExistence type="inferred from homology"/>
<evidence type="ECO:0000256" key="3">
    <source>
        <dbReference type="ARBA" id="ARBA00022729"/>
    </source>
</evidence>
<keyword evidence="2" id="KW-0813">Transport</keyword>
<accession>A0ABZ3F1C2</accession>
<feature type="chain" id="PRO_5046960932" evidence="5">
    <location>
        <begin position="21"/>
        <end position="460"/>
    </location>
</feature>
<feature type="signal peptide" evidence="5">
    <location>
        <begin position="1"/>
        <end position="20"/>
    </location>
</feature>
<evidence type="ECO:0000256" key="5">
    <source>
        <dbReference type="SAM" id="SignalP"/>
    </source>
</evidence>
<feature type="compositionally biased region" description="Low complexity" evidence="4">
    <location>
        <begin position="25"/>
        <end position="39"/>
    </location>
</feature>
<dbReference type="PANTHER" id="PTHR43649:SF34">
    <property type="entry name" value="ABC TRANSPORTER PERIPLASMIC-BINDING PROTEIN YCJN-RELATED"/>
    <property type="match status" value="1"/>
</dbReference>
<evidence type="ECO:0000256" key="2">
    <source>
        <dbReference type="ARBA" id="ARBA00022448"/>
    </source>
</evidence>
<dbReference type="Pfam" id="PF13416">
    <property type="entry name" value="SBP_bac_8"/>
    <property type="match status" value="1"/>
</dbReference>
<evidence type="ECO:0000256" key="4">
    <source>
        <dbReference type="SAM" id="MobiDB-lite"/>
    </source>
</evidence>
<dbReference type="Gene3D" id="3.40.190.10">
    <property type="entry name" value="Periplasmic binding protein-like II"/>
    <property type="match status" value="1"/>
</dbReference>
<dbReference type="SUPFAM" id="SSF53850">
    <property type="entry name" value="Periplasmic binding protein-like II"/>
    <property type="match status" value="1"/>
</dbReference>
<dbReference type="Proteomes" id="UP001451571">
    <property type="component" value="Chromosome"/>
</dbReference>
<keyword evidence="3 5" id="KW-0732">Signal</keyword>